<evidence type="ECO:0000256" key="2">
    <source>
        <dbReference type="SAM" id="MobiDB-lite"/>
    </source>
</evidence>
<evidence type="ECO:0000313" key="4">
    <source>
        <dbReference type="Proteomes" id="UP001295423"/>
    </source>
</evidence>
<keyword evidence="1" id="KW-0175">Coiled coil</keyword>
<dbReference type="SUPFAM" id="SSF53300">
    <property type="entry name" value="vWA-like"/>
    <property type="match status" value="1"/>
</dbReference>
<dbReference type="GO" id="GO:0005634">
    <property type="term" value="C:nucleus"/>
    <property type="evidence" value="ECO:0007669"/>
    <property type="project" value="TreeGrafter"/>
</dbReference>
<dbReference type="EMBL" id="CAKOGP040000380">
    <property type="protein sequence ID" value="CAJ1934766.1"/>
    <property type="molecule type" value="Genomic_DNA"/>
</dbReference>
<feature type="coiled-coil region" evidence="1">
    <location>
        <begin position="531"/>
        <end position="585"/>
    </location>
</feature>
<organism evidence="3 4">
    <name type="scientific">Cylindrotheca closterium</name>
    <dbReference type="NCBI Taxonomy" id="2856"/>
    <lineage>
        <taxon>Eukaryota</taxon>
        <taxon>Sar</taxon>
        <taxon>Stramenopiles</taxon>
        <taxon>Ochrophyta</taxon>
        <taxon>Bacillariophyta</taxon>
        <taxon>Bacillariophyceae</taxon>
        <taxon>Bacillariophycidae</taxon>
        <taxon>Bacillariales</taxon>
        <taxon>Bacillariaceae</taxon>
        <taxon>Cylindrotheca</taxon>
    </lineage>
</organism>
<dbReference type="PANTHER" id="PTHR10223:SF0">
    <property type="entry name" value="26S PROTEASOME NON-ATPASE REGULATORY SUBUNIT 4"/>
    <property type="match status" value="1"/>
</dbReference>
<dbReference type="PANTHER" id="PTHR10223">
    <property type="entry name" value="26S PROTEASOME NON-ATPASE REGULATORY SUBUNIT 4"/>
    <property type="match status" value="1"/>
</dbReference>
<dbReference type="InterPro" id="IPR036465">
    <property type="entry name" value="vWFA_dom_sf"/>
</dbReference>
<dbReference type="Gene3D" id="3.40.50.410">
    <property type="entry name" value="von Willebrand factor, type A domain"/>
    <property type="match status" value="1"/>
</dbReference>
<name>A0AAD2CHD6_9STRA</name>
<dbReference type="Proteomes" id="UP001295423">
    <property type="component" value="Unassembled WGS sequence"/>
</dbReference>
<accession>A0AAD2CHD6</accession>
<sequence>MTSHVPISSCMVILDHSQSMLYKDYAPTRFEFQQQASSYMVDCILEEALTATITTSAAGGGQIPKIGVMVGTDVLIGPQEDTAIVYEALVDNLALASMDLTTSLRVASLALRKYEKEIPTDEKEENGRQVIIAFVGSPLNEDDDNLEQVGRILKRNATELIIVALGDDTDDKLLQDLVSIANGKVVKISPQDVAKEALDGLFGTSHTPPETTDSIPIDGPTMMKKEIKNENASHRIDALLNRSREERGKIQLMLKTSFSSEAIPPPPGMMHKDLTFAQGSLDSKFDDSNPIDNRDYEDEEDGIPSPASSEKGFSQWEEEQPFDEREELLQATLDCGPEIIPLQPTISASTSTRQKPNLTIQVNGSRDQADTYDLVKEHNVELERHMSMSPTSGGPDLQQEQENIARFANLRQTHVSIAEYERVKTELRAAKRYIRVLQRLVHEKDEMISALHDMLGCLRSQNFELGIIVEKKSEVTTLTLDGDTTDNEDESLHGISTDSNTSRWKSKTLVDELDDQYDLKPSQSSDSHISINEIRKRTRELEALHASLTNKSKALESMALMKSNKSQTLTEKRNKKRELEALRASIISAS</sequence>
<dbReference type="GO" id="GO:0031593">
    <property type="term" value="F:polyubiquitin modification-dependent protein binding"/>
    <property type="evidence" value="ECO:0007669"/>
    <property type="project" value="TreeGrafter"/>
</dbReference>
<keyword evidence="4" id="KW-1185">Reference proteome</keyword>
<comment type="caution">
    <text evidence="3">The sequence shown here is derived from an EMBL/GenBank/DDBJ whole genome shotgun (WGS) entry which is preliminary data.</text>
</comment>
<dbReference type="InterPro" id="IPR027040">
    <property type="entry name" value="PSMD4"/>
</dbReference>
<protein>
    <recommendedName>
        <fullName evidence="5">VWFA domain-containing protein</fullName>
    </recommendedName>
</protein>
<evidence type="ECO:0000256" key="1">
    <source>
        <dbReference type="SAM" id="Coils"/>
    </source>
</evidence>
<proteinExistence type="predicted"/>
<dbReference type="GO" id="GO:0008540">
    <property type="term" value="C:proteasome regulatory particle, base subcomplex"/>
    <property type="evidence" value="ECO:0007669"/>
    <property type="project" value="TreeGrafter"/>
</dbReference>
<dbReference type="GO" id="GO:0043161">
    <property type="term" value="P:proteasome-mediated ubiquitin-dependent protein catabolic process"/>
    <property type="evidence" value="ECO:0007669"/>
    <property type="project" value="TreeGrafter"/>
</dbReference>
<reference evidence="3" key="1">
    <citation type="submission" date="2023-08" db="EMBL/GenBank/DDBJ databases">
        <authorList>
            <person name="Audoor S."/>
            <person name="Bilcke G."/>
        </authorList>
    </citation>
    <scope>NUCLEOTIDE SEQUENCE</scope>
</reference>
<dbReference type="AlphaFoldDB" id="A0AAD2CHD6"/>
<dbReference type="GO" id="GO:0005829">
    <property type="term" value="C:cytosol"/>
    <property type="evidence" value="ECO:0007669"/>
    <property type="project" value="TreeGrafter"/>
</dbReference>
<evidence type="ECO:0008006" key="5">
    <source>
        <dbReference type="Google" id="ProtNLM"/>
    </source>
</evidence>
<evidence type="ECO:0000313" key="3">
    <source>
        <dbReference type="EMBL" id="CAJ1934766.1"/>
    </source>
</evidence>
<gene>
    <name evidence="3" type="ORF">CYCCA115_LOCUS4103</name>
</gene>
<feature type="region of interest" description="Disordered" evidence="2">
    <location>
        <begin position="280"/>
        <end position="320"/>
    </location>
</feature>